<evidence type="ECO:0000256" key="3">
    <source>
        <dbReference type="ARBA" id="ARBA00023163"/>
    </source>
</evidence>
<keyword evidence="3" id="KW-0804">Transcription</keyword>
<dbReference type="InterPro" id="IPR050109">
    <property type="entry name" value="HTH-type_TetR-like_transc_reg"/>
</dbReference>
<dbReference type="Gene3D" id="1.10.357.10">
    <property type="entry name" value="Tetracycline Repressor, domain 2"/>
    <property type="match status" value="1"/>
</dbReference>
<dbReference type="AlphaFoldDB" id="A0A6S7B6T1"/>
<sequence>MAFGCCKIWGMSTATNPNAIANERKYHHGDLRRTLLEYGWEAVVEAGGKDISLRDVSRRAGVSPGASFHHFRNKDALLAAVAVEGFSRLTSTRQKRTRSVSDPLERLRIVLHAYVEFALKHPAIFFLMFRYLSAGQNDDQEVLTAALASFHVLRSSIAEATGGTRSDAVLTVDAWAAWAAMHGAASLLAAGRGAPVDPKIPATRLIEGTVQMVLEGLSHRT</sequence>
<dbReference type="GO" id="GO:0000976">
    <property type="term" value="F:transcription cis-regulatory region binding"/>
    <property type="evidence" value="ECO:0007669"/>
    <property type="project" value="TreeGrafter"/>
</dbReference>
<dbReference type="InterPro" id="IPR001647">
    <property type="entry name" value="HTH_TetR"/>
</dbReference>
<dbReference type="EMBL" id="CADIKK010000003">
    <property type="protein sequence ID" value="CAB3779497.1"/>
    <property type="molecule type" value="Genomic_DNA"/>
</dbReference>
<dbReference type="Pfam" id="PF00440">
    <property type="entry name" value="TetR_N"/>
    <property type="match status" value="1"/>
</dbReference>
<gene>
    <name evidence="6" type="primary">betI_1</name>
    <name evidence="6" type="ORF">LMG28614_00855</name>
</gene>
<feature type="DNA-binding region" description="H-T-H motif" evidence="4">
    <location>
        <begin position="52"/>
        <end position="71"/>
    </location>
</feature>
<dbReference type="PANTHER" id="PTHR30055">
    <property type="entry name" value="HTH-TYPE TRANSCRIPTIONAL REGULATOR RUTR"/>
    <property type="match status" value="1"/>
</dbReference>
<reference evidence="6 7" key="1">
    <citation type="submission" date="2020-04" db="EMBL/GenBank/DDBJ databases">
        <authorList>
            <person name="De Canck E."/>
        </authorList>
    </citation>
    <scope>NUCLEOTIDE SEQUENCE [LARGE SCALE GENOMIC DNA]</scope>
    <source>
        <strain evidence="6 7">LMG 28614</strain>
    </source>
</reference>
<evidence type="ECO:0000256" key="4">
    <source>
        <dbReference type="PROSITE-ProRule" id="PRU00335"/>
    </source>
</evidence>
<evidence type="ECO:0000313" key="7">
    <source>
        <dbReference type="Proteomes" id="UP000494365"/>
    </source>
</evidence>
<evidence type="ECO:0000259" key="5">
    <source>
        <dbReference type="PROSITE" id="PS50977"/>
    </source>
</evidence>
<keyword evidence="7" id="KW-1185">Reference proteome</keyword>
<keyword evidence="2 4" id="KW-0238">DNA-binding</keyword>
<evidence type="ECO:0000256" key="1">
    <source>
        <dbReference type="ARBA" id="ARBA00023015"/>
    </source>
</evidence>
<evidence type="ECO:0000256" key="2">
    <source>
        <dbReference type="ARBA" id="ARBA00023125"/>
    </source>
</evidence>
<dbReference type="PANTHER" id="PTHR30055:SF220">
    <property type="entry name" value="TETR-FAMILY REGULATORY PROTEIN"/>
    <property type="match status" value="1"/>
</dbReference>
<dbReference type="InterPro" id="IPR009057">
    <property type="entry name" value="Homeodomain-like_sf"/>
</dbReference>
<evidence type="ECO:0000313" key="6">
    <source>
        <dbReference type="EMBL" id="CAB3779497.1"/>
    </source>
</evidence>
<dbReference type="InterPro" id="IPR025996">
    <property type="entry name" value="MT1864/Rv1816-like_C"/>
</dbReference>
<dbReference type="Pfam" id="PF13305">
    <property type="entry name" value="TetR_C_33"/>
    <property type="match status" value="1"/>
</dbReference>
<dbReference type="GO" id="GO:0003700">
    <property type="term" value="F:DNA-binding transcription factor activity"/>
    <property type="evidence" value="ECO:0007669"/>
    <property type="project" value="TreeGrafter"/>
</dbReference>
<dbReference type="InterPro" id="IPR036271">
    <property type="entry name" value="Tet_transcr_reg_TetR-rel_C_sf"/>
</dbReference>
<organism evidence="6 7">
    <name type="scientific">Paraburkholderia ultramafica</name>
    <dbReference type="NCBI Taxonomy" id="1544867"/>
    <lineage>
        <taxon>Bacteria</taxon>
        <taxon>Pseudomonadati</taxon>
        <taxon>Pseudomonadota</taxon>
        <taxon>Betaproteobacteria</taxon>
        <taxon>Burkholderiales</taxon>
        <taxon>Burkholderiaceae</taxon>
        <taxon>Paraburkholderia</taxon>
    </lineage>
</organism>
<keyword evidence="1" id="KW-0805">Transcription regulation</keyword>
<name>A0A6S7B6T1_9BURK</name>
<feature type="domain" description="HTH tetR-type" evidence="5">
    <location>
        <begin position="29"/>
        <end position="89"/>
    </location>
</feature>
<dbReference type="Proteomes" id="UP000494365">
    <property type="component" value="Unassembled WGS sequence"/>
</dbReference>
<dbReference type="SUPFAM" id="SSF46689">
    <property type="entry name" value="Homeodomain-like"/>
    <property type="match status" value="1"/>
</dbReference>
<dbReference type="PROSITE" id="PS50977">
    <property type="entry name" value="HTH_TETR_2"/>
    <property type="match status" value="1"/>
</dbReference>
<dbReference type="SUPFAM" id="SSF48498">
    <property type="entry name" value="Tetracyclin repressor-like, C-terminal domain"/>
    <property type="match status" value="1"/>
</dbReference>
<proteinExistence type="predicted"/>
<protein>
    <submittedName>
        <fullName evidence="6">HTH-type transcriptional regulator BetI</fullName>
    </submittedName>
</protein>
<accession>A0A6S7B6T1</accession>